<dbReference type="AlphaFoldDB" id="A0A4Z1HSR0"/>
<dbReference type="EMBL" id="PQXN01000201">
    <property type="protein sequence ID" value="TGO49740.1"/>
    <property type="molecule type" value="Genomic_DNA"/>
</dbReference>
<dbReference type="InterPro" id="IPR036396">
    <property type="entry name" value="Cyt_P450_sf"/>
</dbReference>
<accession>A0A4Z1HSR0</accession>
<name>A0A4Z1HSR0_9HELO</name>
<gene>
    <name evidence="1" type="ORF">BCON_0201g00080</name>
</gene>
<comment type="caution">
    <text evidence="1">The sequence shown here is derived from an EMBL/GenBank/DDBJ whole genome shotgun (WGS) entry which is preliminary data.</text>
</comment>
<dbReference type="GO" id="GO:0020037">
    <property type="term" value="F:heme binding"/>
    <property type="evidence" value="ECO:0007669"/>
    <property type="project" value="InterPro"/>
</dbReference>
<sequence length="157" mass="17517">MFHYLFSTTADTGAPGHTKDEFTAEASLLVVAGTNTTAVTKVGFCFYVLRSPRVRLDRTCTRADDIVMGPTVNACKYVHADIDEALRMRTTGLSELQREVLLGGMHIDENFMPAQTDETGGDKEELRVAVQMKDTILLRDTYASFRDGPIVQLRRRV</sequence>
<dbReference type="GO" id="GO:0016705">
    <property type="term" value="F:oxidoreductase activity, acting on paired donors, with incorporation or reduction of molecular oxygen"/>
    <property type="evidence" value="ECO:0007669"/>
    <property type="project" value="InterPro"/>
</dbReference>
<dbReference type="Proteomes" id="UP000297527">
    <property type="component" value="Unassembled WGS sequence"/>
</dbReference>
<protein>
    <submittedName>
        <fullName evidence="1">Uncharacterized protein</fullName>
    </submittedName>
</protein>
<dbReference type="OrthoDB" id="1470350at2759"/>
<evidence type="ECO:0000313" key="1">
    <source>
        <dbReference type="EMBL" id="TGO49740.1"/>
    </source>
</evidence>
<dbReference type="SUPFAM" id="SSF48264">
    <property type="entry name" value="Cytochrome P450"/>
    <property type="match status" value="1"/>
</dbReference>
<dbReference type="GO" id="GO:0005506">
    <property type="term" value="F:iron ion binding"/>
    <property type="evidence" value="ECO:0007669"/>
    <property type="project" value="InterPro"/>
</dbReference>
<dbReference type="GO" id="GO:0004497">
    <property type="term" value="F:monooxygenase activity"/>
    <property type="evidence" value="ECO:0007669"/>
    <property type="project" value="InterPro"/>
</dbReference>
<proteinExistence type="predicted"/>
<dbReference type="Gene3D" id="1.10.630.10">
    <property type="entry name" value="Cytochrome P450"/>
    <property type="match status" value="1"/>
</dbReference>
<reference evidence="1 2" key="1">
    <citation type="submission" date="2017-12" db="EMBL/GenBank/DDBJ databases">
        <title>Comparative genomics of Botrytis spp.</title>
        <authorList>
            <person name="Valero-Jimenez C.A."/>
            <person name="Tapia P."/>
            <person name="Veloso J."/>
            <person name="Silva-Moreno E."/>
            <person name="Staats M."/>
            <person name="Valdes J.H."/>
            <person name="Van Kan J.A.L."/>
        </authorList>
    </citation>
    <scope>NUCLEOTIDE SEQUENCE [LARGE SCALE GENOMIC DNA]</scope>
    <source>
        <strain evidence="1 2">MUCL11595</strain>
    </source>
</reference>
<evidence type="ECO:0000313" key="2">
    <source>
        <dbReference type="Proteomes" id="UP000297527"/>
    </source>
</evidence>
<organism evidence="1 2">
    <name type="scientific">Botryotinia convoluta</name>
    <dbReference type="NCBI Taxonomy" id="54673"/>
    <lineage>
        <taxon>Eukaryota</taxon>
        <taxon>Fungi</taxon>
        <taxon>Dikarya</taxon>
        <taxon>Ascomycota</taxon>
        <taxon>Pezizomycotina</taxon>
        <taxon>Leotiomycetes</taxon>
        <taxon>Helotiales</taxon>
        <taxon>Sclerotiniaceae</taxon>
        <taxon>Botryotinia</taxon>
    </lineage>
</organism>
<keyword evidence="2" id="KW-1185">Reference proteome</keyword>